<dbReference type="SMART" id="SM00212">
    <property type="entry name" value="UBCc"/>
    <property type="match status" value="1"/>
</dbReference>
<dbReference type="InterPro" id="IPR016135">
    <property type="entry name" value="UBQ-conjugating_enzyme/RWD"/>
</dbReference>
<reference evidence="5" key="1">
    <citation type="submission" date="2023-10" db="EMBL/GenBank/DDBJ databases">
        <authorList>
            <person name="Domelevo Entfellner J.-B."/>
        </authorList>
    </citation>
    <scope>NUCLEOTIDE SEQUENCE</scope>
</reference>
<dbReference type="GO" id="GO:0061631">
    <property type="term" value="F:ubiquitin conjugating enzyme activity"/>
    <property type="evidence" value="ECO:0007669"/>
    <property type="project" value="TreeGrafter"/>
</dbReference>
<dbReference type="Proteomes" id="UP001189624">
    <property type="component" value="Chromosome 3"/>
</dbReference>
<organism evidence="5 6">
    <name type="scientific">Sphenostylis stenocarpa</name>
    <dbReference type="NCBI Taxonomy" id="92480"/>
    <lineage>
        <taxon>Eukaryota</taxon>
        <taxon>Viridiplantae</taxon>
        <taxon>Streptophyta</taxon>
        <taxon>Embryophyta</taxon>
        <taxon>Tracheophyta</taxon>
        <taxon>Spermatophyta</taxon>
        <taxon>Magnoliopsida</taxon>
        <taxon>eudicotyledons</taxon>
        <taxon>Gunneridae</taxon>
        <taxon>Pentapetalae</taxon>
        <taxon>rosids</taxon>
        <taxon>fabids</taxon>
        <taxon>Fabales</taxon>
        <taxon>Fabaceae</taxon>
        <taxon>Papilionoideae</taxon>
        <taxon>50 kb inversion clade</taxon>
        <taxon>NPAAA clade</taxon>
        <taxon>indigoferoid/millettioid clade</taxon>
        <taxon>Phaseoleae</taxon>
        <taxon>Sphenostylis</taxon>
    </lineage>
</organism>
<name>A0AA86S3C9_9FABA</name>
<dbReference type="PANTHER" id="PTHR46116:SF19">
    <property type="entry name" value="UBIQUITIN-CONJUGATING ENZYME FAMILY PROTEIN"/>
    <property type="match status" value="1"/>
</dbReference>
<gene>
    <name evidence="5" type="ORF">AYBTSS11_LOCUS9932</name>
</gene>
<evidence type="ECO:0000259" key="4">
    <source>
        <dbReference type="PROSITE" id="PS50127"/>
    </source>
</evidence>
<keyword evidence="1" id="KW-0808">Transferase</keyword>
<dbReference type="InterPro" id="IPR000608">
    <property type="entry name" value="UBC"/>
</dbReference>
<dbReference type="AlphaFoldDB" id="A0AA86S3C9"/>
<feature type="compositionally biased region" description="Basic and acidic residues" evidence="3">
    <location>
        <begin position="7"/>
        <end position="23"/>
    </location>
</feature>
<evidence type="ECO:0000313" key="5">
    <source>
        <dbReference type="EMBL" id="CAJ1940832.1"/>
    </source>
</evidence>
<feature type="region of interest" description="Disordered" evidence="3">
    <location>
        <begin position="1"/>
        <end position="23"/>
    </location>
</feature>
<dbReference type="Gramene" id="rna-AYBTSS11_LOCUS9932">
    <property type="protein sequence ID" value="CAJ1940832.1"/>
    <property type="gene ID" value="gene-AYBTSS11_LOCUS9932"/>
</dbReference>
<evidence type="ECO:0000256" key="1">
    <source>
        <dbReference type="ARBA" id="ARBA00022679"/>
    </source>
</evidence>
<evidence type="ECO:0000256" key="2">
    <source>
        <dbReference type="ARBA" id="ARBA00022786"/>
    </source>
</evidence>
<keyword evidence="6" id="KW-1185">Reference proteome</keyword>
<dbReference type="Pfam" id="PF00179">
    <property type="entry name" value="UQ_con"/>
    <property type="match status" value="1"/>
</dbReference>
<proteinExistence type="predicted"/>
<dbReference type="PANTHER" id="PTHR46116">
    <property type="entry name" value="(E3-INDEPENDENT) E2 UBIQUITIN-CONJUGATING ENZYME"/>
    <property type="match status" value="1"/>
</dbReference>
<dbReference type="Gene3D" id="3.10.110.10">
    <property type="entry name" value="Ubiquitin Conjugating Enzyme"/>
    <property type="match status" value="1"/>
</dbReference>
<sequence length="355" mass="40974">MGSFSVEKQRSKQPMERKTTKGFERFDVVTDDRDHRFRDSNDGKSFNDGSSELYKTIMREWKILEKNLPESIYVRVYEQRIDLMRAVIVGAVGTPYHDGIFFFDIVFPANYPKHPPKLYYHSFGYRLNPNLYNNGKVCLSLLNTWHGRKREKWDPSESTMLQVLLSIQALVLNEKPFFNEPGVDKGLGRFGLSLEKKSRVYNEGAYFTTCRTSYQLLRRPPRNFEEFVSGHFRERASRIIDAGRQYASGHVRIGYYSCESAPSSSSGVVVSPEFKVRIKEFFPLFVRALRQNENGAPVDGVDLRCTTNFVVTAWNDTDGDWMEDPENKGGGFFKTMMDKIKQSFGWKNIGNNNSS</sequence>
<feature type="domain" description="UBC core" evidence="4">
    <location>
        <begin position="52"/>
        <end position="214"/>
    </location>
</feature>
<dbReference type="FunFam" id="3.10.110.10:FF:000133">
    <property type="entry name" value="Putative ubiquitin-conjugating enzyme E2 38"/>
    <property type="match status" value="1"/>
</dbReference>
<dbReference type="EMBL" id="OY731400">
    <property type="protein sequence ID" value="CAJ1940832.1"/>
    <property type="molecule type" value="Genomic_DNA"/>
</dbReference>
<accession>A0AA86S3C9</accession>
<protein>
    <recommendedName>
        <fullName evidence="4">UBC core domain-containing protein</fullName>
    </recommendedName>
</protein>
<dbReference type="CDD" id="cd23837">
    <property type="entry name" value="UBCc_UBE2O"/>
    <property type="match status" value="1"/>
</dbReference>
<dbReference type="SUPFAM" id="SSF54495">
    <property type="entry name" value="UBC-like"/>
    <property type="match status" value="1"/>
</dbReference>
<evidence type="ECO:0000256" key="3">
    <source>
        <dbReference type="SAM" id="MobiDB-lite"/>
    </source>
</evidence>
<dbReference type="PROSITE" id="PS50127">
    <property type="entry name" value="UBC_2"/>
    <property type="match status" value="1"/>
</dbReference>
<keyword evidence="2" id="KW-0833">Ubl conjugation pathway</keyword>
<evidence type="ECO:0000313" key="6">
    <source>
        <dbReference type="Proteomes" id="UP001189624"/>
    </source>
</evidence>